<evidence type="ECO:0000259" key="13">
    <source>
        <dbReference type="PROSITE" id="PS51193"/>
    </source>
</evidence>
<dbReference type="SUPFAM" id="SSF52540">
    <property type="entry name" value="P-loop containing nucleoside triphosphate hydrolases"/>
    <property type="match status" value="1"/>
</dbReference>
<dbReference type="PANTHER" id="PTHR11472:SF34">
    <property type="entry name" value="REGULATOR OF TELOMERE ELONGATION HELICASE 1"/>
    <property type="match status" value="1"/>
</dbReference>
<keyword evidence="3" id="KW-0547">Nucleotide-binding</keyword>
<dbReference type="Gene3D" id="3.40.50.300">
    <property type="entry name" value="P-loop containing nucleotide triphosphate hydrolases"/>
    <property type="match status" value="2"/>
</dbReference>
<keyword evidence="7" id="KW-0408">Iron</keyword>
<dbReference type="EC" id="5.6.2.3" evidence="11"/>
<evidence type="ECO:0000256" key="8">
    <source>
        <dbReference type="ARBA" id="ARBA00023014"/>
    </source>
</evidence>
<evidence type="ECO:0000256" key="2">
    <source>
        <dbReference type="ARBA" id="ARBA00022723"/>
    </source>
</evidence>
<dbReference type="SMART" id="SM00491">
    <property type="entry name" value="HELICc2"/>
    <property type="match status" value="1"/>
</dbReference>
<evidence type="ECO:0000256" key="4">
    <source>
        <dbReference type="ARBA" id="ARBA00022801"/>
    </source>
</evidence>
<comment type="catalytic activity">
    <reaction evidence="12">
        <text>ATP + H2O = ADP + phosphate + H(+)</text>
        <dbReference type="Rhea" id="RHEA:13065"/>
        <dbReference type="ChEBI" id="CHEBI:15377"/>
        <dbReference type="ChEBI" id="CHEBI:15378"/>
        <dbReference type="ChEBI" id="CHEBI:30616"/>
        <dbReference type="ChEBI" id="CHEBI:43474"/>
        <dbReference type="ChEBI" id="CHEBI:456216"/>
        <dbReference type="EC" id="5.6.2.3"/>
    </reaction>
</comment>
<dbReference type="InterPro" id="IPR027417">
    <property type="entry name" value="P-loop_NTPase"/>
</dbReference>
<dbReference type="InterPro" id="IPR011545">
    <property type="entry name" value="DEAD/DEAH_box_helicase_dom"/>
</dbReference>
<name>A0A0F9XMJ1_9ZZZZ</name>
<organism evidence="14">
    <name type="scientific">marine sediment metagenome</name>
    <dbReference type="NCBI Taxonomy" id="412755"/>
    <lineage>
        <taxon>unclassified sequences</taxon>
        <taxon>metagenomes</taxon>
        <taxon>ecological metagenomes</taxon>
    </lineage>
</organism>
<comment type="cofactor">
    <cofactor evidence="1">
        <name>[4Fe-4S] cluster</name>
        <dbReference type="ChEBI" id="CHEBI:49883"/>
    </cofactor>
</comment>
<dbReference type="GO" id="GO:0043139">
    <property type="term" value="F:5'-3' DNA helicase activity"/>
    <property type="evidence" value="ECO:0007669"/>
    <property type="project" value="UniProtKB-EC"/>
</dbReference>
<dbReference type="PROSITE" id="PS51193">
    <property type="entry name" value="HELICASE_ATP_BIND_2"/>
    <property type="match status" value="1"/>
</dbReference>
<dbReference type="InterPro" id="IPR045028">
    <property type="entry name" value="DinG/Rad3-like"/>
</dbReference>
<dbReference type="FunFam" id="3.40.50.300:FF:000437">
    <property type="entry name" value="ATP-dependent DNA helicase DinG"/>
    <property type="match status" value="1"/>
</dbReference>
<evidence type="ECO:0000256" key="12">
    <source>
        <dbReference type="ARBA" id="ARBA00048954"/>
    </source>
</evidence>
<dbReference type="GO" id="GO:0051536">
    <property type="term" value="F:iron-sulfur cluster binding"/>
    <property type="evidence" value="ECO:0007669"/>
    <property type="project" value="UniProtKB-KW"/>
</dbReference>
<dbReference type="PANTHER" id="PTHR11472">
    <property type="entry name" value="DNA REPAIR DEAD HELICASE RAD3/XP-D SUBFAMILY MEMBER"/>
    <property type="match status" value="1"/>
</dbReference>
<dbReference type="GO" id="GO:0003677">
    <property type="term" value="F:DNA binding"/>
    <property type="evidence" value="ECO:0007669"/>
    <property type="project" value="UniProtKB-KW"/>
</dbReference>
<keyword evidence="8" id="KW-0411">Iron-sulfur</keyword>
<evidence type="ECO:0000256" key="11">
    <source>
        <dbReference type="ARBA" id="ARBA00044969"/>
    </source>
</evidence>
<dbReference type="InterPro" id="IPR014013">
    <property type="entry name" value="Helic_SF1/SF2_ATP-bd_DinG/Rad3"/>
</dbReference>
<accession>A0A0F9XMJ1</accession>
<dbReference type="Pfam" id="PF00270">
    <property type="entry name" value="DEAD"/>
    <property type="match status" value="1"/>
</dbReference>
<comment type="caution">
    <text evidence="14">The sequence shown here is derived from an EMBL/GenBank/DDBJ whole genome shotgun (WGS) entry which is preliminary data.</text>
</comment>
<sequence>MTLSVDDILAPGGLIADHLDGYELRPQQLAMAHAVDEAFRDRQHLLAEAGTGVGKSFAYLVPAILRVAEENQRVVISTYTIALQEQLIGKDLPFLAKVLPIEFAAAVGKGRNNYLCIRRLALAIRGRDKLFADPRRLDELQAVADWAMQTETGSRQEIDFPLSHVVWRHVYSEIDLCSGAKCEHYPRCYMQAARRRMQQADVVIVNHALFFSDLALRAQHAGFIGPYDLVVLDEAHTVEQVVSNHFGASVSAAGVQRVLRDLYDDRHHRGLLALLDDRKAFDAARRASKSAEGFFNSIADYHGPALAANGRIVQRDIVPNDLSPALQALAKQLRQLRQSAGQSDQAFELLGYESKCRELAEKIEALVDQADEDRAYWATIRPPRRGQGPAITLAAAPINVAPIVSKLLFDAVPSAVLTSATLATARGDRHGFEYMRHRLGLEDGQEVLLASPFDFRRQAKLYVETTLGEPNDLAAFAPIAAEAIAYYVQKSEGRCFVLFTSYAMLNAMAERLAPFAADCDYRVLVQGEDMPNNLLLESFRAEPRSILLGTTSFWQGVDVAGAALSNVIITKLPFAVPNEPLTEARIDAIRTGGGNPFMEYQLPEAVIRFKQGFGRLIRSTQDTGFVVVLDHRIATKRYGRAFVDALPDIEIVRDEFTAQR</sequence>
<dbReference type="SMART" id="SM00487">
    <property type="entry name" value="DEXDc"/>
    <property type="match status" value="1"/>
</dbReference>
<gene>
    <name evidence="14" type="ORF">LCGC14_0123850</name>
</gene>
<keyword evidence="9" id="KW-0238">DNA-binding</keyword>
<reference evidence="14" key="1">
    <citation type="journal article" date="2015" name="Nature">
        <title>Complex archaea that bridge the gap between prokaryotes and eukaryotes.</title>
        <authorList>
            <person name="Spang A."/>
            <person name="Saw J.H."/>
            <person name="Jorgensen S.L."/>
            <person name="Zaremba-Niedzwiedzka K."/>
            <person name="Martijn J."/>
            <person name="Lind A.E."/>
            <person name="van Eijk R."/>
            <person name="Schleper C."/>
            <person name="Guy L."/>
            <person name="Ettema T.J."/>
        </authorList>
    </citation>
    <scope>NUCLEOTIDE SEQUENCE</scope>
</reference>
<dbReference type="GO" id="GO:0046872">
    <property type="term" value="F:metal ion binding"/>
    <property type="evidence" value="ECO:0007669"/>
    <property type="project" value="UniProtKB-KW"/>
</dbReference>
<evidence type="ECO:0000256" key="6">
    <source>
        <dbReference type="ARBA" id="ARBA00022840"/>
    </source>
</evidence>
<dbReference type="InterPro" id="IPR006555">
    <property type="entry name" value="ATP-dep_Helicase_C"/>
</dbReference>
<dbReference type="Pfam" id="PF13307">
    <property type="entry name" value="Helicase_C_2"/>
    <property type="match status" value="1"/>
</dbReference>
<evidence type="ECO:0000256" key="10">
    <source>
        <dbReference type="ARBA" id="ARBA00023235"/>
    </source>
</evidence>
<evidence type="ECO:0000256" key="7">
    <source>
        <dbReference type="ARBA" id="ARBA00023004"/>
    </source>
</evidence>
<dbReference type="InterPro" id="IPR014001">
    <property type="entry name" value="Helicase_ATP-bd"/>
</dbReference>
<keyword evidence="5" id="KW-0347">Helicase</keyword>
<evidence type="ECO:0000256" key="9">
    <source>
        <dbReference type="ARBA" id="ARBA00023125"/>
    </source>
</evidence>
<keyword evidence="4" id="KW-0378">Hydrolase</keyword>
<evidence type="ECO:0000256" key="3">
    <source>
        <dbReference type="ARBA" id="ARBA00022741"/>
    </source>
</evidence>
<dbReference type="GO" id="GO:0016818">
    <property type="term" value="F:hydrolase activity, acting on acid anhydrides, in phosphorus-containing anhydrides"/>
    <property type="evidence" value="ECO:0007669"/>
    <property type="project" value="InterPro"/>
</dbReference>
<dbReference type="EMBL" id="LAZR01000039">
    <property type="protein sequence ID" value="KKO00612.1"/>
    <property type="molecule type" value="Genomic_DNA"/>
</dbReference>
<dbReference type="AlphaFoldDB" id="A0A0F9XMJ1"/>
<keyword evidence="10" id="KW-0413">Isomerase</keyword>
<proteinExistence type="predicted"/>
<dbReference type="GO" id="GO:0005524">
    <property type="term" value="F:ATP binding"/>
    <property type="evidence" value="ECO:0007669"/>
    <property type="project" value="UniProtKB-KW"/>
</dbReference>
<evidence type="ECO:0000313" key="14">
    <source>
        <dbReference type="EMBL" id="KKO00612.1"/>
    </source>
</evidence>
<keyword evidence="2" id="KW-0479">Metal-binding</keyword>
<keyword evidence="6" id="KW-0067">ATP-binding</keyword>
<protein>
    <recommendedName>
        <fullName evidence="11">DNA 5'-3' helicase</fullName>
        <ecNumber evidence="11">5.6.2.3</ecNumber>
    </recommendedName>
</protein>
<feature type="domain" description="Helicase ATP-binding" evidence="13">
    <location>
        <begin position="14"/>
        <end position="284"/>
    </location>
</feature>
<dbReference type="InterPro" id="IPR010614">
    <property type="entry name" value="RAD3-like_helicase_DEAD"/>
</dbReference>
<evidence type="ECO:0000256" key="1">
    <source>
        <dbReference type="ARBA" id="ARBA00001966"/>
    </source>
</evidence>
<dbReference type="Pfam" id="PF06733">
    <property type="entry name" value="DEAD_2"/>
    <property type="match status" value="1"/>
</dbReference>
<evidence type="ECO:0000256" key="5">
    <source>
        <dbReference type="ARBA" id="ARBA00022806"/>
    </source>
</evidence>
<dbReference type="GO" id="GO:0006139">
    <property type="term" value="P:nucleobase-containing compound metabolic process"/>
    <property type="evidence" value="ECO:0007669"/>
    <property type="project" value="InterPro"/>
</dbReference>